<evidence type="ECO:0000256" key="10">
    <source>
        <dbReference type="SAM" id="MobiDB-lite"/>
    </source>
</evidence>
<keyword evidence="9" id="KW-0963">Cytoplasm</keyword>
<dbReference type="SUPFAM" id="SSF52949">
    <property type="entry name" value="Macro domain-like"/>
    <property type="match status" value="1"/>
</dbReference>
<evidence type="ECO:0000256" key="8">
    <source>
        <dbReference type="PROSITE-ProRule" id="PRU00175"/>
    </source>
</evidence>
<dbReference type="PROSITE" id="PS51154">
    <property type="entry name" value="MACRO"/>
    <property type="match status" value="1"/>
</dbReference>
<keyword evidence="4 9" id="KW-0808">Transferase</keyword>
<dbReference type="EC" id="2.3.2.27" evidence="9"/>
<dbReference type="GO" id="GO:0061630">
    <property type="term" value="F:ubiquitin protein ligase activity"/>
    <property type="evidence" value="ECO:0007669"/>
    <property type="project" value="UniProtKB-UniRule"/>
</dbReference>
<evidence type="ECO:0000256" key="6">
    <source>
        <dbReference type="ARBA" id="ARBA00022771"/>
    </source>
</evidence>
<keyword evidence="6 8" id="KW-0863">Zinc-finger</keyword>
<dbReference type="Gene3D" id="3.30.40.10">
    <property type="entry name" value="Zinc/RING finger domain, C3HC4 (zinc finger)"/>
    <property type="match status" value="1"/>
</dbReference>
<keyword evidence="14" id="KW-1185">Reference proteome</keyword>
<feature type="region of interest" description="Disordered" evidence="10">
    <location>
        <begin position="589"/>
        <end position="617"/>
    </location>
</feature>
<proteinExistence type="inferred from homology"/>
<comment type="catalytic activity">
    <reaction evidence="1 9">
        <text>S-ubiquitinyl-[E2 ubiquitin-conjugating enzyme]-L-cysteine + [acceptor protein]-L-lysine = [E2 ubiquitin-conjugating enzyme]-L-cysteine + N(6)-ubiquitinyl-[acceptor protein]-L-lysine.</text>
        <dbReference type="EC" id="2.3.2.27"/>
    </reaction>
</comment>
<evidence type="ECO:0000259" key="12">
    <source>
        <dbReference type="PROSITE" id="PS51154"/>
    </source>
</evidence>
<comment type="caution">
    <text evidence="13">The sequence shown here is derived from an EMBL/GenBank/DDBJ whole genome shotgun (WGS) entry which is preliminary data.</text>
</comment>
<dbReference type="Pfam" id="PF13923">
    <property type="entry name" value="zf-C3HC4_2"/>
    <property type="match status" value="1"/>
</dbReference>
<dbReference type="CDD" id="cd09633">
    <property type="entry name" value="Deltex_C"/>
    <property type="match status" value="1"/>
</dbReference>
<dbReference type="InterPro" id="IPR039399">
    <property type="entry name" value="Deltex_C_sf"/>
</dbReference>
<comment type="pathway">
    <text evidence="2 9">Protein modification; protein ubiquitination.</text>
</comment>
<evidence type="ECO:0000259" key="11">
    <source>
        <dbReference type="PROSITE" id="PS50089"/>
    </source>
</evidence>
<evidence type="ECO:0000313" key="14">
    <source>
        <dbReference type="Proteomes" id="UP001159428"/>
    </source>
</evidence>
<evidence type="ECO:0000256" key="4">
    <source>
        <dbReference type="ARBA" id="ARBA00022679"/>
    </source>
</evidence>
<gene>
    <name evidence="13" type="ORF">PMEA_00028932</name>
</gene>
<evidence type="ECO:0000256" key="1">
    <source>
        <dbReference type="ARBA" id="ARBA00000900"/>
    </source>
</evidence>
<feature type="compositionally biased region" description="Basic and acidic residues" evidence="10">
    <location>
        <begin position="277"/>
        <end position="288"/>
    </location>
</feature>
<dbReference type="AlphaFoldDB" id="A0AAU9W568"/>
<dbReference type="SUPFAM" id="SSF57850">
    <property type="entry name" value="RING/U-box"/>
    <property type="match status" value="1"/>
</dbReference>
<feature type="compositionally biased region" description="Polar residues" evidence="10">
    <location>
        <begin position="510"/>
        <end position="527"/>
    </location>
</feature>
<dbReference type="InterPro" id="IPR039398">
    <property type="entry name" value="Deltex_fam"/>
</dbReference>
<dbReference type="Proteomes" id="UP001159428">
    <property type="component" value="Unassembled WGS sequence"/>
</dbReference>
<dbReference type="PROSITE" id="PS50089">
    <property type="entry name" value="ZF_RING_2"/>
    <property type="match status" value="1"/>
</dbReference>
<dbReference type="GO" id="GO:0008270">
    <property type="term" value="F:zinc ion binding"/>
    <property type="evidence" value="ECO:0007669"/>
    <property type="project" value="UniProtKB-KW"/>
</dbReference>
<feature type="domain" description="RING-type" evidence="11">
    <location>
        <begin position="618"/>
        <end position="656"/>
    </location>
</feature>
<comment type="subcellular location">
    <subcellularLocation>
        <location evidence="9">Cytoplasm</location>
    </subcellularLocation>
</comment>
<feature type="domain" description="Macro" evidence="12">
    <location>
        <begin position="311"/>
        <end position="499"/>
    </location>
</feature>
<dbReference type="SMART" id="SM00184">
    <property type="entry name" value="RING"/>
    <property type="match status" value="1"/>
</dbReference>
<dbReference type="PROSITE" id="PS00518">
    <property type="entry name" value="ZF_RING_1"/>
    <property type="match status" value="1"/>
</dbReference>
<dbReference type="EMBL" id="CALNXJ010000006">
    <property type="protein sequence ID" value="CAH3042649.1"/>
    <property type="molecule type" value="Genomic_DNA"/>
</dbReference>
<evidence type="ECO:0000256" key="7">
    <source>
        <dbReference type="ARBA" id="ARBA00022833"/>
    </source>
</evidence>
<dbReference type="GO" id="GO:0016567">
    <property type="term" value="P:protein ubiquitination"/>
    <property type="evidence" value="ECO:0007669"/>
    <property type="project" value="UniProtKB-UniRule"/>
</dbReference>
<name>A0AAU9W568_9CNID</name>
<organism evidence="13 14">
    <name type="scientific">Pocillopora meandrina</name>
    <dbReference type="NCBI Taxonomy" id="46732"/>
    <lineage>
        <taxon>Eukaryota</taxon>
        <taxon>Metazoa</taxon>
        <taxon>Cnidaria</taxon>
        <taxon>Anthozoa</taxon>
        <taxon>Hexacorallia</taxon>
        <taxon>Scleractinia</taxon>
        <taxon>Astrocoeniina</taxon>
        <taxon>Pocilloporidae</taxon>
        <taxon>Pocillopora</taxon>
    </lineage>
</organism>
<dbReference type="Gene3D" id="3.40.220.10">
    <property type="entry name" value="Leucine Aminopeptidase, subunit E, domain 1"/>
    <property type="match status" value="1"/>
</dbReference>
<accession>A0AAU9W568</accession>
<dbReference type="InterPro" id="IPR013083">
    <property type="entry name" value="Znf_RING/FYVE/PHD"/>
</dbReference>
<sequence>MQVFELVSAEICLATVEFLTRQHTEVVLKEIADKTGIKWLHVSDTFMMSGTLKQVEMSRGYLQQAISQYGGIAEYNEMKRKLSEPQNLRSGEAVCYKEYTEEEVGRTNAIMKAKNTWKKDPRDEETDATQTDHMAPLATVKIHDFEVDPKLIKVFVMVHKAELNDIEVEYHVEVPREAKEGKITLNPANKCTGEGYEKACDRFIEMYQQITQVMKMERFSLRNDKNVTISRKKIHEMGKKFPVLVEVCKDKKHWEVFGRQHDLEEALRYLQNEEVEIEKQSEKGKPPGDLRNGGEGAKDANPSEFAKVSRIKDVLEAYVGRVKVSVSRGDLTTEKVDAIVNAANETLRHDGGLAKAILDKGGKLISQESNKIIKKRRSLKEGQAVSTKSGDLPCKLVVHAVGPEYRRIGLTQSKEVLRRACFNSLRIAQEEKLTSIALPAIGSGIYGMPKDACAEVMFDVVDEFIRQGDPKKKTITDVRFVNIDDASFQAFRKEFISRYGHTGDDVHGSFHSSPTGAEGTDSYTQTSRRNRGRNKDKSSEANGALAKSRDVSGSRNFETNFHHPLDATASGGSSLPNLSYSGAVKKSTDFNSEEKKMGFSLPPGENKAQTDDKEDDPCPICLDTLTKPRKLKCRHTFCSDCLKQALNASNKCPVCQEPQGVLQGNQPPGEMRYRVDRFSVPGYEGRGTIVIDYHFQSGIQGKEHPHPGKWYEGTNRQAYLPDTREGREVLQLLRRAFDARLVFTIGTSNTTGLPNQITWNDIHHKTNLSGGTFEFGYPDPDYLRRVKEELAAKGIR</sequence>
<dbReference type="Pfam" id="PF18102">
    <property type="entry name" value="DTC"/>
    <property type="match status" value="1"/>
</dbReference>
<dbReference type="CDD" id="cd02907">
    <property type="entry name" value="Macro_Af1521_BAL-like"/>
    <property type="match status" value="1"/>
</dbReference>
<dbReference type="SMART" id="SM00506">
    <property type="entry name" value="A1pp"/>
    <property type="match status" value="1"/>
</dbReference>
<evidence type="ECO:0000256" key="9">
    <source>
        <dbReference type="RuleBase" id="RU367105"/>
    </source>
</evidence>
<evidence type="ECO:0000256" key="2">
    <source>
        <dbReference type="ARBA" id="ARBA00004906"/>
    </source>
</evidence>
<dbReference type="InterPro" id="IPR043472">
    <property type="entry name" value="Macro_dom-like"/>
</dbReference>
<dbReference type="InterPro" id="IPR017907">
    <property type="entry name" value="Znf_RING_CS"/>
</dbReference>
<dbReference type="PANTHER" id="PTHR12622">
    <property type="entry name" value="DELTEX-RELATED"/>
    <property type="match status" value="1"/>
</dbReference>
<comment type="similarity">
    <text evidence="3 9">Belongs to the Deltex family.</text>
</comment>
<evidence type="ECO:0000256" key="5">
    <source>
        <dbReference type="ARBA" id="ARBA00022723"/>
    </source>
</evidence>
<dbReference type="InterPro" id="IPR002589">
    <property type="entry name" value="Macro_dom"/>
</dbReference>
<evidence type="ECO:0000256" key="3">
    <source>
        <dbReference type="ARBA" id="ARBA00009413"/>
    </source>
</evidence>
<dbReference type="GO" id="GO:0005737">
    <property type="term" value="C:cytoplasm"/>
    <property type="evidence" value="ECO:0007669"/>
    <property type="project" value="UniProtKB-SubCell"/>
</dbReference>
<reference evidence="13 14" key="1">
    <citation type="submission" date="2022-05" db="EMBL/GenBank/DDBJ databases">
        <authorList>
            <consortium name="Genoscope - CEA"/>
            <person name="William W."/>
        </authorList>
    </citation>
    <scope>NUCLEOTIDE SEQUENCE [LARGE SCALE GENOMIC DNA]</scope>
</reference>
<keyword evidence="7 9" id="KW-0862">Zinc</keyword>
<dbReference type="GO" id="GO:0007219">
    <property type="term" value="P:Notch signaling pathway"/>
    <property type="evidence" value="ECO:0007669"/>
    <property type="project" value="InterPro"/>
</dbReference>
<dbReference type="Pfam" id="PF01661">
    <property type="entry name" value="Macro"/>
    <property type="match status" value="1"/>
</dbReference>
<feature type="region of interest" description="Disordered" evidence="10">
    <location>
        <begin position="504"/>
        <end position="575"/>
    </location>
</feature>
<keyword evidence="5 9" id="KW-0479">Metal-binding</keyword>
<dbReference type="InterPro" id="IPR039396">
    <property type="entry name" value="Deltex_C"/>
</dbReference>
<dbReference type="InterPro" id="IPR001841">
    <property type="entry name" value="Znf_RING"/>
</dbReference>
<dbReference type="Gene3D" id="3.30.390.130">
    <property type="match status" value="1"/>
</dbReference>
<feature type="region of interest" description="Disordered" evidence="10">
    <location>
        <begin position="277"/>
        <end position="303"/>
    </location>
</feature>
<evidence type="ECO:0000313" key="13">
    <source>
        <dbReference type="EMBL" id="CAH3042649.1"/>
    </source>
</evidence>
<protein>
    <recommendedName>
        <fullName evidence="9">E3 ubiquitin-protein ligase</fullName>
        <ecNumber evidence="9">2.3.2.27</ecNumber>
    </recommendedName>
</protein>